<organism evidence="6 7">
    <name type="scientific">Breoghania corrubedonensis</name>
    <dbReference type="NCBI Taxonomy" id="665038"/>
    <lineage>
        <taxon>Bacteria</taxon>
        <taxon>Pseudomonadati</taxon>
        <taxon>Pseudomonadota</taxon>
        <taxon>Alphaproteobacteria</taxon>
        <taxon>Hyphomicrobiales</taxon>
        <taxon>Stappiaceae</taxon>
        <taxon>Breoghania</taxon>
    </lineage>
</organism>
<dbReference type="InterPro" id="IPR050301">
    <property type="entry name" value="NTE"/>
</dbReference>
<dbReference type="InterPro" id="IPR016035">
    <property type="entry name" value="Acyl_Trfase/lysoPLipase"/>
</dbReference>
<feature type="short sequence motif" description="GXSXG" evidence="4">
    <location>
        <begin position="39"/>
        <end position="43"/>
    </location>
</feature>
<keyword evidence="2 4" id="KW-0442">Lipid degradation</keyword>
<dbReference type="SUPFAM" id="SSF52151">
    <property type="entry name" value="FabD/lysophospholipase-like"/>
    <property type="match status" value="1"/>
</dbReference>
<accession>A0A2T5VEU0</accession>
<feature type="short sequence motif" description="DGA/G" evidence="4">
    <location>
        <begin position="168"/>
        <end position="170"/>
    </location>
</feature>
<proteinExistence type="predicted"/>
<feature type="active site" description="Nucleophile" evidence="4">
    <location>
        <position position="41"/>
    </location>
</feature>
<dbReference type="PROSITE" id="PS51635">
    <property type="entry name" value="PNPLA"/>
    <property type="match status" value="1"/>
</dbReference>
<feature type="active site" description="Proton acceptor" evidence="4">
    <location>
        <position position="168"/>
    </location>
</feature>
<protein>
    <submittedName>
        <fullName evidence="6">NTE family protein</fullName>
    </submittedName>
</protein>
<keyword evidence="7" id="KW-1185">Reference proteome</keyword>
<dbReference type="EMBL" id="QAYG01000001">
    <property type="protein sequence ID" value="PTW62279.1"/>
    <property type="molecule type" value="Genomic_DNA"/>
</dbReference>
<evidence type="ECO:0000313" key="7">
    <source>
        <dbReference type="Proteomes" id="UP000244081"/>
    </source>
</evidence>
<evidence type="ECO:0000256" key="4">
    <source>
        <dbReference type="PROSITE-ProRule" id="PRU01161"/>
    </source>
</evidence>
<dbReference type="Proteomes" id="UP000244081">
    <property type="component" value="Unassembled WGS sequence"/>
</dbReference>
<feature type="short sequence motif" description="GXGXXG" evidence="4">
    <location>
        <begin position="12"/>
        <end position="17"/>
    </location>
</feature>
<name>A0A2T5VEU0_9HYPH</name>
<evidence type="ECO:0000256" key="2">
    <source>
        <dbReference type="ARBA" id="ARBA00022963"/>
    </source>
</evidence>
<dbReference type="OrthoDB" id="5290098at2"/>
<dbReference type="GO" id="GO:0016042">
    <property type="term" value="P:lipid catabolic process"/>
    <property type="evidence" value="ECO:0007669"/>
    <property type="project" value="UniProtKB-UniRule"/>
</dbReference>
<evidence type="ECO:0000259" key="5">
    <source>
        <dbReference type="PROSITE" id="PS51635"/>
    </source>
</evidence>
<dbReference type="Gene3D" id="3.40.1090.10">
    <property type="entry name" value="Cytosolic phospholipase A2 catalytic domain"/>
    <property type="match status" value="2"/>
</dbReference>
<evidence type="ECO:0000256" key="3">
    <source>
        <dbReference type="ARBA" id="ARBA00023098"/>
    </source>
</evidence>
<dbReference type="InterPro" id="IPR002641">
    <property type="entry name" value="PNPLA_dom"/>
</dbReference>
<dbReference type="AlphaFoldDB" id="A0A2T5VEU0"/>
<reference evidence="6 7" key="1">
    <citation type="submission" date="2018-04" db="EMBL/GenBank/DDBJ databases">
        <title>Genomic Encyclopedia of Archaeal and Bacterial Type Strains, Phase II (KMG-II): from individual species to whole genera.</title>
        <authorList>
            <person name="Goeker M."/>
        </authorList>
    </citation>
    <scope>NUCLEOTIDE SEQUENCE [LARGE SCALE GENOMIC DNA]</scope>
    <source>
        <strain evidence="6 7">DSM 23382</strain>
    </source>
</reference>
<evidence type="ECO:0000313" key="6">
    <source>
        <dbReference type="EMBL" id="PTW62279.1"/>
    </source>
</evidence>
<comment type="caution">
    <text evidence="6">The sequence shown here is derived from an EMBL/GenBank/DDBJ whole genome shotgun (WGS) entry which is preliminary data.</text>
</comment>
<sequence length="281" mass="30262">MTTPRIGLALGGGGARGLAHIPVLEALDEMGIVPAAIAGTSIGSIIGAGYCGGLSGADLREITTTIFRKRTDALGRIWQLRPRRFADLFAGGGLAQFDATRVLEVFAGPSIPRDFADLKIPLTVVATDFYDCRQVTIRTGDLHQAVAASIAIPVIFKPVTFQDRVMIDGGVVNPLPFDALPEGLDIVIAVDVIGSPLPRSGHRLPSASDSVFGSTQILMQTITAEKLKTRRPDILIRPDIDGFRVLNFLKAEEILRVCEPVKVEVRHKLERLIEKALPVET</sequence>
<gene>
    <name evidence="6" type="ORF">C8N35_101319</name>
</gene>
<dbReference type="Pfam" id="PF01734">
    <property type="entry name" value="Patatin"/>
    <property type="match status" value="1"/>
</dbReference>
<dbReference type="RefSeq" id="WP_107987871.1">
    <property type="nucleotide sequence ID" value="NZ_QAYG01000001.1"/>
</dbReference>
<keyword evidence="3 4" id="KW-0443">Lipid metabolism</keyword>
<dbReference type="PANTHER" id="PTHR14226">
    <property type="entry name" value="NEUROPATHY TARGET ESTERASE/SWISS CHEESE D.MELANOGASTER"/>
    <property type="match status" value="1"/>
</dbReference>
<dbReference type="PANTHER" id="PTHR14226:SF29">
    <property type="entry name" value="NEUROPATHY TARGET ESTERASE SWS"/>
    <property type="match status" value="1"/>
</dbReference>
<feature type="domain" description="PNPLA" evidence="5">
    <location>
        <begin position="8"/>
        <end position="181"/>
    </location>
</feature>
<evidence type="ECO:0000256" key="1">
    <source>
        <dbReference type="ARBA" id="ARBA00022801"/>
    </source>
</evidence>
<keyword evidence="1 4" id="KW-0378">Hydrolase</keyword>
<dbReference type="GO" id="GO:0016787">
    <property type="term" value="F:hydrolase activity"/>
    <property type="evidence" value="ECO:0007669"/>
    <property type="project" value="UniProtKB-UniRule"/>
</dbReference>